<dbReference type="GeneID" id="35003179"/>
<evidence type="ECO:0000259" key="2">
    <source>
        <dbReference type="Pfam" id="PF01370"/>
    </source>
</evidence>
<dbReference type="RefSeq" id="WP_089673706.1">
    <property type="nucleotide sequence ID" value="NZ_CP024845.1"/>
</dbReference>
<proteinExistence type="inferred from homology"/>
<dbReference type="OrthoDB" id="4907at2157"/>
<dbReference type="SUPFAM" id="SSF51735">
    <property type="entry name" value="NAD(P)-binding Rossmann-fold domains"/>
    <property type="match status" value="1"/>
</dbReference>
<evidence type="ECO:0000313" key="4">
    <source>
        <dbReference type="Proteomes" id="UP000198888"/>
    </source>
</evidence>
<dbReference type="KEGG" id="hae:halTADL_2404"/>
<protein>
    <submittedName>
        <fullName evidence="3">UDP-glucose 4-epimerase</fullName>
    </submittedName>
</protein>
<dbReference type="Proteomes" id="UP000198888">
    <property type="component" value="Unassembled WGS sequence"/>
</dbReference>
<organism evidence="3 4">
    <name type="scientific">Halohasta litchfieldiae</name>
    <dbReference type="NCBI Taxonomy" id="1073996"/>
    <lineage>
        <taxon>Archaea</taxon>
        <taxon>Methanobacteriati</taxon>
        <taxon>Methanobacteriota</taxon>
        <taxon>Stenosarchaea group</taxon>
        <taxon>Halobacteria</taxon>
        <taxon>Halobacteriales</taxon>
        <taxon>Haloferacaceae</taxon>
        <taxon>Halohasta</taxon>
    </lineage>
</organism>
<accession>A0A1H6XNW5</accession>
<reference evidence="3 4" key="1">
    <citation type="submission" date="2016-10" db="EMBL/GenBank/DDBJ databases">
        <authorList>
            <person name="de Groot N.N."/>
        </authorList>
    </citation>
    <scope>NUCLEOTIDE SEQUENCE [LARGE SCALE GENOMIC DNA]</scope>
    <source>
        <strain evidence="3 4">DSM 22187</strain>
    </source>
</reference>
<accession>A0A2H4Q452</accession>
<dbReference type="InterPro" id="IPR001509">
    <property type="entry name" value="Epimerase_deHydtase"/>
</dbReference>
<dbReference type="EMBL" id="FNYR01000041">
    <property type="protein sequence ID" value="SEJ29264.1"/>
    <property type="molecule type" value="Genomic_DNA"/>
</dbReference>
<comment type="similarity">
    <text evidence="1">Belongs to the NAD(P)-dependent epimerase/dehydratase family.</text>
</comment>
<dbReference type="Gene3D" id="3.40.50.720">
    <property type="entry name" value="NAD(P)-binding Rossmann-like Domain"/>
    <property type="match status" value="1"/>
</dbReference>
<evidence type="ECO:0000313" key="3">
    <source>
        <dbReference type="EMBL" id="SEJ29264.1"/>
    </source>
</evidence>
<dbReference type="PANTHER" id="PTHR43725">
    <property type="entry name" value="UDP-GLUCOSE 4-EPIMERASE"/>
    <property type="match status" value="1"/>
</dbReference>
<sequence>MRSALVTGAAGFIGSHIVDTLLERGWTVTGLDDLSTGRRSNLAAADEDLFELIEGDLRDKAALETAIEGIDVIFHHAAAISVPESVEHPARTTDVNCTGTAKLLEVARREGVDRVILASSAAVYGSDVEIPVSEETPTAPESPYALSKRYTEQLALQQAEQYELERVS</sequence>
<dbReference type="Pfam" id="PF01370">
    <property type="entry name" value="Epimerase"/>
    <property type="match status" value="1"/>
</dbReference>
<keyword evidence="4" id="KW-1185">Reference proteome</keyword>
<name>A0A1H6XNW5_9EURY</name>
<dbReference type="PANTHER" id="PTHR43725:SF53">
    <property type="entry name" value="UDP-ARABINOSE 4-EPIMERASE 1"/>
    <property type="match status" value="1"/>
</dbReference>
<dbReference type="AlphaFoldDB" id="A0A1H6XNW5"/>
<feature type="domain" description="NAD-dependent epimerase/dehydratase" evidence="2">
    <location>
        <begin position="4"/>
        <end position="165"/>
    </location>
</feature>
<dbReference type="InterPro" id="IPR036291">
    <property type="entry name" value="NAD(P)-bd_dom_sf"/>
</dbReference>
<evidence type="ECO:0000256" key="1">
    <source>
        <dbReference type="ARBA" id="ARBA00007637"/>
    </source>
</evidence>
<gene>
    <name evidence="3" type="ORF">SAMN05444271_1411</name>
</gene>
<dbReference type="STRING" id="1073996.SAMN05444271_1411"/>